<evidence type="ECO:0000313" key="2">
    <source>
        <dbReference type="MGI" id="MGI:1935121"/>
    </source>
</evidence>
<evidence type="ECO:0000313" key="1">
    <source>
        <dbReference type="EMBL" id="AAF28352.1"/>
    </source>
</evidence>
<dbReference type="AGR" id="MGI:1935121"/>
<organism evidence="1">
    <name type="scientific">Mus musculus</name>
    <name type="common">Mouse</name>
    <dbReference type="NCBI Taxonomy" id="10090"/>
    <lineage>
        <taxon>Eukaryota</taxon>
        <taxon>Metazoa</taxon>
        <taxon>Chordata</taxon>
        <taxon>Craniata</taxon>
        <taxon>Vertebrata</taxon>
        <taxon>Euteleostomi</taxon>
        <taxon>Mammalia</taxon>
        <taxon>Eutheria</taxon>
        <taxon>Euarchontoglires</taxon>
        <taxon>Glires</taxon>
        <taxon>Rodentia</taxon>
        <taxon>Myomorpha</taxon>
        <taxon>Muroidea</taxon>
        <taxon>Muridae</taxon>
        <taxon>Murinae</taxon>
        <taxon>Mus</taxon>
        <taxon>Mus</taxon>
    </lineage>
</organism>
<protein>
    <submittedName>
        <fullName evidence="1">Acupuncture induced gene 1</fullName>
    </submittedName>
</protein>
<dbReference type="AlphaFoldDB" id="Q9JKZ9"/>
<sequence length="98" mass="10720">MGTLGTPTNQWVASGTVGKKTSSFGGDLPVSSMRPGEMALQAQSCAALGTHKKTGVFWDACSFIYHQMEFKKGKLSKLEKNEMKSFSTLYILLLIKQL</sequence>
<gene>
    <name evidence="2" type="primary">Sez6l</name>
    <name evidence="2" type="synonym">AI843918</name>
</gene>
<name>Q9JKZ9_MOUSE</name>
<proteinExistence type="evidence at transcript level"/>
<dbReference type="EMBL" id="AF220355">
    <property type="protein sequence ID" value="AAF28352.1"/>
    <property type="molecule type" value="mRNA"/>
</dbReference>
<accession>Q9JKZ9</accession>
<dbReference type="MGI" id="MGI:1935121">
    <property type="gene designation" value="Sez6l"/>
</dbReference>
<reference evidence="1" key="1">
    <citation type="submission" date="2000-01" db="EMBL/GenBank/DDBJ databases">
        <title>Differential gene expression may be a key factor for the effect of Acupuncture treatment.</title>
        <authorList>
            <person name="Takaoka Y."/>
            <person name="Ohta M."/>
            <person name="Takamatsu K."/>
            <person name="Goto S."/>
        </authorList>
    </citation>
    <scope>NUCLEOTIDE SEQUENCE</scope>
    <source>
        <tissue evidence="1">Electro acupuncture treated hip muscle</tissue>
    </source>
</reference>